<dbReference type="InterPro" id="IPR051888">
    <property type="entry name" value="UPF0148_domain"/>
</dbReference>
<proteinExistence type="predicted"/>
<organism evidence="2 3">
    <name type="scientific">Parascaris univalens</name>
    <name type="common">Nematode worm</name>
    <dbReference type="NCBI Taxonomy" id="6257"/>
    <lineage>
        <taxon>Eukaryota</taxon>
        <taxon>Metazoa</taxon>
        <taxon>Ecdysozoa</taxon>
        <taxon>Nematoda</taxon>
        <taxon>Chromadorea</taxon>
        <taxon>Rhabditida</taxon>
        <taxon>Spirurina</taxon>
        <taxon>Ascaridomorpha</taxon>
        <taxon>Ascaridoidea</taxon>
        <taxon>Ascarididae</taxon>
        <taxon>Parascaris</taxon>
    </lineage>
</organism>
<dbReference type="PANTHER" id="PTHR16537:SF1">
    <property type="entry name" value="PROTEIN ZNRD2"/>
    <property type="match status" value="1"/>
</dbReference>
<evidence type="ECO:0000313" key="2">
    <source>
        <dbReference type="Proteomes" id="UP000887569"/>
    </source>
</evidence>
<sequence>MGHRSFRNKTTTKQSSSRDDSTNSSIGGEGEKMNGLKKITEEQTTTVAEVRSNIRDRVSMKMGDLLLRGYTMLNAYCDVCSGILMEDRQGVRVCVTCDLLKAELNLTPNTDSRAVAETPFISSAPRVQQTECLEEEPSMNLSNTAMKHSKEESLKQLDEIGSDEAKRRQSVDDDSSTLDAIRVNKPKMRFVKSVPMRSGQPSPGVECALAAVDEKLRWCGERLAITQDVNEILLLHKAIRSGIEIIEHFSV</sequence>
<name>A0A915AMD0_PARUN</name>
<dbReference type="AlphaFoldDB" id="A0A915AMD0"/>
<dbReference type="PANTHER" id="PTHR16537">
    <property type="entry name" value="SJOEGREN SYNDROME/SCLERODERMA AUTOANTIGEN 1"/>
    <property type="match status" value="1"/>
</dbReference>
<dbReference type="WBParaSite" id="PgR010_g208_t01">
    <property type="protein sequence ID" value="PgR010_g208_t01"/>
    <property type="gene ID" value="PgR010_g208"/>
</dbReference>
<evidence type="ECO:0000256" key="1">
    <source>
        <dbReference type="SAM" id="MobiDB-lite"/>
    </source>
</evidence>
<dbReference type="Proteomes" id="UP000887569">
    <property type="component" value="Unplaced"/>
</dbReference>
<dbReference type="Pfam" id="PF06677">
    <property type="entry name" value="Auto_anti-p27"/>
    <property type="match status" value="1"/>
</dbReference>
<evidence type="ECO:0000313" key="3">
    <source>
        <dbReference type="WBParaSite" id="PgR010_g208_t01"/>
    </source>
</evidence>
<dbReference type="InterPro" id="IPR009563">
    <property type="entry name" value="SSSCA1"/>
</dbReference>
<accession>A0A915AMD0</accession>
<feature type="region of interest" description="Disordered" evidence="1">
    <location>
        <begin position="1"/>
        <end position="44"/>
    </location>
</feature>
<keyword evidence="2" id="KW-1185">Reference proteome</keyword>
<feature type="compositionally biased region" description="Basic and acidic residues" evidence="1">
    <location>
        <begin position="29"/>
        <end position="41"/>
    </location>
</feature>
<reference evidence="3" key="1">
    <citation type="submission" date="2022-11" db="UniProtKB">
        <authorList>
            <consortium name="WormBaseParasite"/>
        </authorList>
    </citation>
    <scope>IDENTIFICATION</scope>
</reference>
<protein>
    <submittedName>
        <fullName evidence="3">Sjoegren syndrome/scleroderma autoantigen 1</fullName>
    </submittedName>
</protein>